<dbReference type="SUPFAM" id="SSF52540">
    <property type="entry name" value="P-loop containing nucleoside triphosphate hydrolases"/>
    <property type="match status" value="1"/>
</dbReference>
<dbReference type="InterPro" id="IPR027417">
    <property type="entry name" value="P-loop_NTPase"/>
</dbReference>
<sequence length="1093" mass="122357">MTAAPEQRRLARVQIHNWGTFDGYHQIPISRDGYLITGNSGSGKSTLLDAISAVLMSGDRVQFNAAAQESDRSGRTLVSYIRGAWRRDTDAESDVLVSSYLRTGATRSAVALTYRTADDQPPVTLLKLMHLGRAKNTNADVSHLHIVIDDELDLTDLLPFMSDGIDRRAIRKRWPEADVNPSYAPFARKFRSRLGISTESAQRLLHRTLSAKSLASLDQLFRDYMLDPPETFGLADRAVEQFQDLREAHRVVVDARRQVEALAPLTDLARTREESLAVATATEEEATWLDAAHAQRTAEILRGELTELASQTPLIEEATAAARADDTQARDAVLDAKVAVEQLGSGRLTVLNNQREQQQEAVRRVTARRTQLERAVTAWGGSVPSDIEAFTRLQGQLEDQLTDSARGHEERHRELYELSARRAQAQEKSRTLVADREALARRRSNLDPELLRAREILCAATSLTEDLLPFAGELLQVQSDQSEWIGPIERVLGPLGRTLLVPDEHYRAVAAAVDQNRMGARLVYRRLPRHTNRAPRRTGPASLVRKVDVDPGPMAEWLQQHLADRYDYACIDDSRDFGAHDRAVTRAGQVKHSVERHEKDDRRAIDDRRRWVLGFDNEDKLNDLRSRIDELDAEAATLTARLDQLDRADQQIAAQNRAAQTVLDAQWSEIDLASAQAELDTLDTRIAQWQQENPEHSALTHRYEEAAAVAEQSAAALVAAVSAERAHHAEITRRTDLLAKGAATDHEPVPDAIALRLDERYRAVARRITSGNVDSALHTVSKAITAEQQRASRELSRANDGIVRVLAKYLSEWSARTGELRAEPDFADDALAVLNRLRAEGLPNYENRFFEMLKEQSTQNLGRLALTIRRAPGEIRDRIDPVNDSLRASPFDTDRWLRIQVRERRSQRAAEFLDALTATSTGSWAQESKADAEARFLRMSELLDRLGSSEPADRRWRLQVLDTRLHVGFIGEEFDDDGEIRNYHDSSAGLSGGQAQKLVFFCLAAALRYQLSPDGSGVPRYGTVILDEAFDRADATYTRRALDVFDQFGFHLVLATPLKLLQTLEDYIGGAATISIRDSKHSQIDLVEWSTDG</sequence>
<evidence type="ECO:0000313" key="3">
    <source>
        <dbReference type="Proteomes" id="UP001500822"/>
    </source>
</evidence>
<dbReference type="CDD" id="cd00267">
    <property type="entry name" value="ABC_ATPase"/>
    <property type="match status" value="1"/>
</dbReference>
<proteinExistence type="predicted"/>
<gene>
    <name evidence="2" type="ORF">GCM10023217_33610</name>
</gene>
<dbReference type="Gene3D" id="3.40.50.300">
    <property type="entry name" value="P-loop containing nucleotide triphosphate hydrolases"/>
    <property type="match status" value="1"/>
</dbReference>
<keyword evidence="3" id="KW-1185">Reference proteome</keyword>
<dbReference type="EMBL" id="BAABIE010000023">
    <property type="protein sequence ID" value="GAA4758419.1"/>
    <property type="molecule type" value="Genomic_DNA"/>
</dbReference>
<evidence type="ECO:0000256" key="1">
    <source>
        <dbReference type="SAM" id="Coils"/>
    </source>
</evidence>
<reference evidence="3" key="1">
    <citation type="journal article" date="2019" name="Int. J. Syst. Evol. Microbiol.">
        <title>The Global Catalogue of Microorganisms (GCM) 10K type strain sequencing project: providing services to taxonomists for standard genome sequencing and annotation.</title>
        <authorList>
            <consortium name="The Broad Institute Genomics Platform"/>
            <consortium name="The Broad Institute Genome Sequencing Center for Infectious Disease"/>
            <person name="Wu L."/>
            <person name="Ma J."/>
        </authorList>
    </citation>
    <scope>NUCLEOTIDE SEQUENCE [LARGE SCALE GENOMIC DNA]</scope>
    <source>
        <strain evidence="3">JCM 18077</strain>
    </source>
</reference>
<dbReference type="GO" id="GO:0005524">
    <property type="term" value="F:ATP binding"/>
    <property type="evidence" value="ECO:0007669"/>
    <property type="project" value="UniProtKB-KW"/>
</dbReference>
<evidence type="ECO:0000313" key="2">
    <source>
        <dbReference type="EMBL" id="GAA4758419.1"/>
    </source>
</evidence>
<protein>
    <submittedName>
        <fullName evidence="2">ATP-binding protein</fullName>
    </submittedName>
</protein>
<dbReference type="Pfam" id="PF13555">
    <property type="entry name" value="AAA_29"/>
    <property type="match status" value="1"/>
</dbReference>
<organism evidence="2 3">
    <name type="scientific">Gordonia alkaliphila</name>
    <dbReference type="NCBI Taxonomy" id="1053547"/>
    <lineage>
        <taxon>Bacteria</taxon>
        <taxon>Bacillati</taxon>
        <taxon>Actinomycetota</taxon>
        <taxon>Actinomycetes</taxon>
        <taxon>Mycobacteriales</taxon>
        <taxon>Gordoniaceae</taxon>
        <taxon>Gordonia</taxon>
    </lineage>
</organism>
<dbReference type="RefSeq" id="WP_345314388.1">
    <property type="nucleotide sequence ID" value="NZ_BAABIE010000023.1"/>
</dbReference>
<name>A0ABP8ZJL3_9ACTN</name>
<keyword evidence="1" id="KW-0175">Coiled coil</keyword>
<dbReference type="Proteomes" id="UP001500822">
    <property type="component" value="Unassembled WGS sequence"/>
</dbReference>
<comment type="caution">
    <text evidence="2">The sequence shown here is derived from an EMBL/GenBank/DDBJ whole genome shotgun (WGS) entry which is preliminary data.</text>
</comment>
<feature type="coiled-coil region" evidence="1">
    <location>
        <begin position="348"/>
        <end position="375"/>
    </location>
</feature>
<accession>A0ABP8ZJL3</accession>
<feature type="coiled-coil region" evidence="1">
    <location>
        <begin position="621"/>
        <end position="648"/>
    </location>
</feature>
<keyword evidence="2" id="KW-0547">Nucleotide-binding</keyword>
<dbReference type="Pfam" id="PF13558">
    <property type="entry name" value="SbcC_Walker_B"/>
    <property type="match status" value="1"/>
</dbReference>
<keyword evidence="2" id="KW-0067">ATP-binding</keyword>